<evidence type="ECO:0000256" key="2">
    <source>
        <dbReference type="SAM" id="Phobius"/>
    </source>
</evidence>
<accession>A0A147BDD8</accession>
<feature type="region of interest" description="Disordered" evidence="1">
    <location>
        <begin position="170"/>
        <end position="242"/>
    </location>
</feature>
<evidence type="ECO:0000256" key="1">
    <source>
        <dbReference type="SAM" id="MobiDB-lite"/>
    </source>
</evidence>
<feature type="transmembrane region" description="Helical" evidence="2">
    <location>
        <begin position="12"/>
        <end position="32"/>
    </location>
</feature>
<keyword evidence="2" id="KW-0812">Transmembrane</keyword>
<organism evidence="3">
    <name type="scientific">Ixodes ricinus</name>
    <name type="common">Common tick</name>
    <name type="synonym">Acarus ricinus</name>
    <dbReference type="NCBI Taxonomy" id="34613"/>
    <lineage>
        <taxon>Eukaryota</taxon>
        <taxon>Metazoa</taxon>
        <taxon>Ecdysozoa</taxon>
        <taxon>Arthropoda</taxon>
        <taxon>Chelicerata</taxon>
        <taxon>Arachnida</taxon>
        <taxon>Acari</taxon>
        <taxon>Parasitiformes</taxon>
        <taxon>Ixodida</taxon>
        <taxon>Ixodoidea</taxon>
        <taxon>Ixodidae</taxon>
        <taxon>Ixodinae</taxon>
        <taxon>Ixodes</taxon>
    </lineage>
</organism>
<name>A0A147BDD8_IXORI</name>
<proteinExistence type="predicted"/>
<evidence type="ECO:0000313" key="3">
    <source>
        <dbReference type="EMBL" id="JAR88774.1"/>
    </source>
</evidence>
<keyword evidence="2" id="KW-1133">Transmembrane helix</keyword>
<dbReference type="AlphaFoldDB" id="A0A147BDD8"/>
<dbReference type="EMBL" id="GEGO01006630">
    <property type="protein sequence ID" value="JAR88774.1"/>
    <property type="molecule type" value="Transcribed_RNA"/>
</dbReference>
<feature type="region of interest" description="Disordered" evidence="1">
    <location>
        <begin position="255"/>
        <end position="285"/>
    </location>
</feature>
<sequence>MFKFAWNTRKRHLVIFFICNTCRLLFVSSFNLEVHEFRVLQTGAALSVDDVVRKGGSHRLNFLGVTPLMHLLDGKQESKNEGTRSSTLPAFAFRLPLATFLFFLFLNISSPGQNHALQAKLQTRFAVSTGFNQPEHRGNACTLPPLHVRERRRLPPPKLSPRTSEAGVFTWRSGGSIRGGRGAAVSDTRPTSLRASRGSRAGGTASPWGGALLPPARAQSFAPHRARQRAPAARDSGSPTGCRTGSCIACTGTGCSPGGSPRASAGWRRLRRVGRSAGMSAGRSR</sequence>
<keyword evidence="2" id="KW-0472">Membrane</keyword>
<protein>
    <submittedName>
        <fullName evidence="3">Putative secreted protein</fullName>
    </submittedName>
</protein>
<reference evidence="3" key="1">
    <citation type="journal article" date="2018" name="PLoS Negl. Trop. Dis.">
        <title>Sialome diversity of ticks revealed by RNAseq of single tick salivary glands.</title>
        <authorList>
            <person name="Perner J."/>
            <person name="Kropackova S."/>
            <person name="Kopacek P."/>
            <person name="Ribeiro J.M."/>
        </authorList>
    </citation>
    <scope>NUCLEOTIDE SEQUENCE</scope>
    <source>
        <strain evidence="3">Siblings of single egg batch collected in Ceske Budejovice</strain>
        <tissue evidence="3">Salivary glands</tissue>
    </source>
</reference>